<dbReference type="GO" id="GO:0016798">
    <property type="term" value="F:hydrolase activity, acting on glycosyl bonds"/>
    <property type="evidence" value="ECO:0007669"/>
    <property type="project" value="UniProtKB-KW"/>
</dbReference>
<dbReference type="CDD" id="cd11576">
    <property type="entry name" value="GH99_GH71_like_2"/>
    <property type="match status" value="1"/>
</dbReference>
<evidence type="ECO:0000313" key="7">
    <source>
        <dbReference type="Proteomes" id="UP000308705"/>
    </source>
</evidence>
<evidence type="ECO:0000259" key="4">
    <source>
        <dbReference type="PROSITE" id="PS50022"/>
    </source>
</evidence>
<dbReference type="GO" id="GO:0000272">
    <property type="term" value="P:polysaccharide catabolic process"/>
    <property type="evidence" value="ECO:0007669"/>
    <property type="project" value="UniProtKB-KW"/>
</dbReference>
<feature type="domain" description="F5/8 type C" evidence="4">
    <location>
        <begin position="641"/>
        <end position="794"/>
    </location>
</feature>
<dbReference type="SMART" id="SM00231">
    <property type="entry name" value="FA58C"/>
    <property type="match status" value="2"/>
</dbReference>
<keyword evidence="3" id="KW-0732">Signal</keyword>
<dbReference type="InterPro" id="IPR051941">
    <property type="entry name" value="BG_Antigen-Binding_Lectin"/>
</dbReference>
<dbReference type="Pfam" id="PF00754">
    <property type="entry name" value="F5_F8_type_C"/>
    <property type="match status" value="1"/>
</dbReference>
<dbReference type="SUPFAM" id="SSF49785">
    <property type="entry name" value="Galactose-binding domain-like"/>
    <property type="match status" value="2"/>
</dbReference>
<evidence type="ECO:0000313" key="6">
    <source>
        <dbReference type="EMBL" id="TKK78682.1"/>
    </source>
</evidence>
<dbReference type="PROSITE" id="PS50022">
    <property type="entry name" value="FA58C_3"/>
    <property type="match status" value="2"/>
</dbReference>
<name>A0A4U3LSE4_9ACTN</name>
<dbReference type="PANTHER" id="PTHR45713">
    <property type="entry name" value="FTP DOMAIN-CONTAINING PROTEIN"/>
    <property type="match status" value="1"/>
</dbReference>
<dbReference type="SUPFAM" id="SSF49265">
    <property type="entry name" value="Fibronectin type III"/>
    <property type="match status" value="1"/>
</dbReference>
<evidence type="ECO:0008006" key="8">
    <source>
        <dbReference type="Google" id="ProtNLM"/>
    </source>
</evidence>
<proteinExistence type="predicted"/>
<dbReference type="Pfam" id="PF22633">
    <property type="entry name" value="F5_F8_type_C_2"/>
    <property type="match status" value="1"/>
</dbReference>
<feature type="domain" description="F5/8 type C" evidence="4">
    <location>
        <begin position="410"/>
        <end position="559"/>
    </location>
</feature>
<feature type="signal peptide" evidence="3">
    <location>
        <begin position="1"/>
        <end position="32"/>
    </location>
</feature>
<feature type="domain" description="Fibronectin type-III" evidence="5">
    <location>
        <begin position="569"/>
        <end position="654"/>
    </location>
</feature>
<dbReference type="AlphaFoldDB" id="A0A4U3LSE4"/>
<reference evidence="6 7" key="1">
    <citation type="submission" date="2019-04" db="EMBL/GenBank/DDBJ databases">
        <title>Herbidospora sp. NEAU-GS14.nov., a novel actinomycete isolated from soil.</title>
        <authorList>
            <person name="Han L."/>
        </authorList>
    </citation>
    <scope>NUCLEOTIDE SEQUENCE [LARGE SCALE GENOMIC DNA]</scope>
    <source>
        <strain evidence="6 7">NEAU-GS14</strain>
    </source>
</reference>
<comment type="caution">
    <text evidence="6">The sequence shown here is derived from an EMBL/GenBank/DDBJ whole genome shotgun (WGS) entry which is preliminary data.</text>
</comment>
<evidence type="ECO:0000259" key="5">
    <source>
        <dbReference type="PROSITE" id="PS50853"/>
    </source>
</evidence>
<dbReference type="InterPro" id="IPR000421">
    <property type="entry name" value="FA58C"/>
</dbReference>
<dbReference type="CDD" id="cd00063">
    <property type="entry name" value="FN3"/>
    <property type="match status" value="1"/>
</dbReference>
<sequence>MAVSRRSFLASAISASAIAATSTHLTSGPAYAASPPGDVVGKITVGYQGWFACRGDGSPIDRWWHWSGHDNTVPPSPSNTTIVSWPDNRDYTRTYPTLYQNLNNGQPASLFSSWDQQTVDTHFRWMRDNGCDTVALQRFNPNGAEGPIRDGMTAKVRQAAEAFGRKFYIMYDVTDWLAFQAEIKTDWTTKMSAYTQSPMYAKQNGKPVVCIWGFGFSEPSRPFTPPPCLEVINWFKAQGCYVIGGVPTWWRQGINDSRPGFGEVYRAFNMISPWMVGRARTIAELDSYYANATVGDVADCNANGIDYQPCVMPGDLQSRARAHGDFMWRMFYNTIRAGSHGIYISMFDEYNEGNQIAKTAETQAWVPAGSGILALDEDGTFCSSDYYLRITADGGRMLKGQIALTAVRPTQPTTGGPPPGGDTNLALNKATSASSTNNGFVPANAVDGNASTYWESSGALPQWFQVDLGAASTLGRAVLKLPPNAAWGSRVQTLTLAVSSNGSTWTTVTGPIGVTFNAATGNQATITIPALSARYVRVTISGNTGWPAAQLSELEVYATDAVENTPPTPPGNLTVTGKTSSSVSLSWTASVDNVGVAGYQVLQNGEPVASPTGLTHTVTGLAPNTSYTFTVRARDGQNSLSQPSNAVTVTTDPAANVNLAAGKPTSESGHVQSYGSGNVVDGNAGSYWESPNNAFPQWVQVDLGAATSVARVVLKLPPASAWQTRTQTIEVQGSTNGSTFSTLSAASGRTFNPATGNTVTVAFTASTQRYVRLRFTGNTGWPAGQLSELEVYSS</sequence>
<protein>
    <recommendedName>
        <fullName evidence="8">Xylosidase</fullName>
    </recommendedName>
</protein>
<feature type="chain" id="PRO_5020217309" description="Xylosidase" evidence="3">
    <location>
        <begin position="33"/>
        <end position="794"/>
    </location>
</feature>
<dbReference type="InterPro" id="IPR013783">
    <property type="entry name" value="Ig-like_fold"/>
</dbReference>
<dbReference type="InterPro" id="IPR006311">
    <property type="entry name" value="TAT_signal"/>
</dbReference>
<dbReference type="Pfam" id="PF00041">
    <property type="entry name" value="fn3"/>
    <property type="match status" value="1"/>
</dbReference>
<accession>A0A4U3LSE4</accession>
<dbReference type="Gene3D" id="2.60.40.10">
    <property type="entry name" value="Immunoglobulins"/>
    <property type="match status" value="1"/>
</dbReference>
<keyword evidence="1" id="KW-0326">Glycosidase</keyword>
<dbReference type="PROSITE" id="PS50853">
    <property type="entry name" value="FN3"/>
    <property type="match status" value="1"/>
</dbReference>
<dbReference type="InterPro" id="IPR036116">
    <property type="entry name" value="FN3_sf"/>
</dbReference>
<keyword evidence="2" id="KW-0119">Carbohydrate metabolism</keyword>
<dbReference type="SMART" id="SM00060">
    <property type="entry name" value="FN3"/>
    <property type="match status" value="1"/>
</dbReference>
<dbReference type="PROSITE" id="PS51318">
    <property type="entry name" value="TAT"/>
    <property type="match status" value="1"/>
</dbReference>
<keyword evidence="7" id="KW-1185">Reference proteome</keyword>
<gene>
    <name evidence="6" type="ORF">FDA94_37525</name>
</gene>
<dbReference type="EMBL" id="SZQA01000071">
    <property type="protein sequence ID" value="TKK78682.1"/>
    <property type="molecule type" value="Genomic_DNA"/>
</dbReference>
<dbReference type="Gene3D" id="3.20.20.80">
    <property type="entry name" value="Glycosidases"/>
    <property type="match status" value="1"/>
</dbReference>
<dbReference type="Proteomes" id="UP000308705">
    <property type="component" value="Unassembled WGS sequence"/>
</dbReference>
<organism evidence="6 7">
    <name type="scientific">Herbidospora galbida</name>
    <dbReference type="NCBI Taxonomy" id="2575442"/>
    <lineage>
        <taxon>Bacteria</taxon>
        <taxon>Bacillati</taxon>
        <taxon>Actinomycetota</taxon>
        <taxon>Actinomycetes</taxon>
        <taxon>Streptosporangiales</taxon>
        <taxon>Streptosporangiaceae</taxon>
        <taxon>Herbidospora</taxon>
    </lineage>
</organism>
<dbReference type="OrthoDB" id="9783748at2"/>
<dbReference type="PANTHER" id="PTHR45713:SF6">
    <property type="entry name" value="F5_8 TYPE C DOMAIN-CONTAINING PROTEIN"/>
    <property type="match status" value="1"/>
</dbReference>
<dbReference type="InterPro" id="IPR008979">
    <property type="entry name" value="Galactose-bd-like_sf"/>
</dbReference>
<keyword evidence="2" id="KW-0624">Polysaccharide degradation</keyword>
<evidence type="ECO:0000256" key="3">
    <source>
        <dbReference type="SAM" id="SignalP"/>
    </source>
</evidence>
<dbReference type="Gene3D" id="2.60.120.260">
    <property type="entry name" value="Galactose-binding domain-like"/>
    <property type="match status" value="2"/>
</dbReference>
<keyword evidence="1" id="KW-0378">Hydrolase</keyword>
<evidence type="ECO:0000256" key="2">
    <source>
        <dbReference type="ARBA" id="ARBA00023326"/>
    </source>
</evidence>
<dbReference type="InterPro" id="IPR003961">
    <property type="entry name" value="FN3_dom"/>
</dbReference>
<evidence type="ECO:0000256" key="1">
    <source>
        <dbReference type="ARBA" id="ARBA00023295"/>
    </source>
</evidence>
<dbReference type="RefSeq" id="WP_137251775.1">
    <property type="nucleotide sequence ID" value="NZ_SZQA01000071.1"/>
</dbReference>